<accession>A0A6V7VQ23</accession>
<sequence>MSWTPKIIKFSIFCFFSKVRVSTRYEYERWYEVRVRANLKFRSTGFDPPC</sequence>
<dbReference type="AlphaFoldDB" id="A0A6V7VQ23"/>
<dbReference type="EMBL" id="CAJEWN010000290">
    <property type="protein sequence ID" value="CAD2177086.1"/>
    <property type="molecule type" value="Genomic_DNA"/>
</dbReference>
<protein>
    <submittedName>
        <fullName evidence="1">Uncharacterized protein</fullName>
    </submittedName>
</protein>
<organism evidence="1 2">
    <name type="scientific">Meloidogyne enterolobii</name>
    <name type="common">Root-knot nematode worm</name>
    <name type="synonym">Meloidogyne mayaguensis</name>
    <dbReference type="NCBI Taxonomy" id="390850"/>
    <lineage>
        <taxon>Eukaryota</taxon>
        <taxon>Metazoa</taxon>
        <taxon>Ecdysozoa</taxon>
        <taxon>Nematoda</taxon>
        <taxon>Chromadorea</taxon>
        <taxon>Rhabditida</taxon>
        <taxon>Tylenchina</taxon>
        <taxon>Tylenchomorpha</taxon>
        <taxon>Tylenchoidea</taxon>
        <taxon>Meloidogynidae</taxon>
        <taxon>Meloidogyninae</taxon>
        <taxon>Meloidogyne</taxon>
    </lineage>
</organism>
<proteinExistence type="predicted"/>
<evidence type="ECO:0000313" key="2">
    <source>
        <dbReference type="Proteomes" id="UP000580250"/>
    </source>
</evidence>
<comment type="caution">
    <text evidence="1">The sequence shown here is derived from an EMBL/GenBank/DDBJ whole genome shotgun (WGS) entry which is preliminary data.</text>
</comment>
<name>A0A6V7VQ23_MELEN</name>
<reference evidence="1 2" key="1">
    <citation type="submission" date="2020-08" db="EMBL/GenBank/DDBJ databases">
        <authorList>
            <person name="Koutsovoulos G."/>
            <person name="Danchin GJ E."/>
        </authorList>
    </citation>
    <scope>NUCLEOTIDE SEQUENCE [LARGE SCALE GENOMIC DNA]</scope>
</reference>
<dbReference type="Proteomes" id="UP000580250">
    <property type="component" value="Unassembled WGS sequence"/>
</dbReference>
<gene>
    <name evidence="1" type="ORF">MENT_LOCUS28946</name>
</gene>
<evidence type="ECO:0000313" key="1">
    <source>
        <dbReference type="EMBL" id="CAD2177086.1"/>
    </source>
</evidence>